<protein>
    <submittedName>
        <fullName evidence="1">Uncharacterized protein</fullName>
    </submittedName>
</protein>
<evidence type="ECO:0000313" key="1">
    <source>
        <dbReference type="EMBL" id="OQR95765.1"/>
    </source>
</evidence>
<keyword evidence="2" id="KW-1185">Reference proteome</keyword>
<name>A0A1V9ZCP2_9STRA</name>
<organism evidence="1 2">
    <name type="scientific">Thraustotheca clavata</name>
    <dbReference type="NCBI Taxonomy" id="74557"/>
    <lineage>
        <taxon>Eukaryota</taxon>
        <taxon>Sar</taxon>
        <taxon>Stramenopiles</taxon>
        <taxon>Oomycota</taxon>
        <taxon>Saprolegniomycetes</taxon>
        <taxon>Saprolegniales</taxon>
        <taxon>Achlyaceae</taxon>
        <taxon>Thraustotheca</taxon>
    </lineage>
</organism>
<proteinExistence type="predicted"/>
<sequence length="90" mass="10431">MTQINDMIPAKTQIDASSKSFVPFDYYNRISCIRLSAVSFGNDFWWVNSNSTGSLTFIENWSHKVITPHLKNIQFDNAEFSTPEKTHIHY</sequence>
<comment type="caution">
    <text evidence="1">The sequence shown here is derived from an EMBL/GenBank/DDBJ whole genome shotgun (WGS) entry which is preliminary data.</text>
</comment>
<evidence type="ECO:0000313" key="2">
    <source>
        <dbReference type="Proteomes" id="UP000243217"/>
    </source>
</evidence>
<dbReference type="Proteomes" id="UP000243217">
    <property type="component" value="Unassembled WGS sequence"/>
</dbReference>
<gene>
    <name evidence="1" type="ORF">THRCLA_22075</name>
</gene>
<dbReference type="AlphaFoldDB" id="A0A1V9ZCP2"/>
<reference evidence="1 2" key="1">
    <citation type="journal article" date="2014" name="Genome Biol. Evol.">
        <title>The secreted proteins of Achlya hypogyna and Thraustotheca clavata identify the ancestral oomycete secretome and reveal gene acquisitions by horizontal gene transfer.</title>
        <authorList>
            <person name="Misner I."/>
            <person name="Blouin N."/>
            <person name="Leonard G."/>
            <person name="Richards T.A."/>
            <person name="Lane C.E."/>
        </authorList>
    </citation>
    <scope>NUCLEOTIDE SEQUENCE [LARGE SCALE GENOMIC DNA]</scope>
    <source>
        <strain evidence="1 2">ATCC 34112</strain>
    </source>
</reference>
<accession>A0A1V9ZCP2</accession>
<dbReference type="EMBL" id="JNBS01002040">
    <property type="protein sequence ID" value="OQR95765.1"/>
    <property type="molecule type" value="Genomic_DNA"/>
</dbReference>